<gene>
    <name evidence="1" type="ORF">BRAFLDRAFT_106497</name>
</gene>
<dbReference type="EMBL" id="GG666491">
    <property type="protein sequence ID" value="EEN63558.1"/>
    <property type="molecule type" value="Genomic_DNA"/>
</dbReference>
<reference evidence="1" key="1">
    <citation type="journal article" date="2008" name="Nature">
        <title>The amphioxus genome and the evolution of the chordate karyotype.</title>
        <authorList>
            <consortium name="US DOE Joint Genome Institute (JGI-PGF)"/>
            <person name="Putnam N.H."/>
            <person name="Butts T."/>
            <person name="Ferrier D.E.K."/>
            <person name="Furlong R.F."/>
            <person name="Hellsten U."/>
            <person name="Kawashima T."/>
            <person name="Robinson-Rechavi M."/>
            <person name="Shoguchi E."/>
            <person name="Terry A."/>
            <person name="Yu J.-K."/>
            <person name="Benito-Gutierrez E.L."/>
            <person name="Dubchak I."/>
            <person name="Garcia-Fernandez J."/>
            <person name="Gibson-Brown J.J."/>
            <person name="Grigoriev I.V."/>
            <person name="Horton A.C."/>
            <person name="de Jong P.J."/>
            <person name="Jurka J."/>
            <person name="Kapitonov V.V."/>
            <person name="Kohara Y."/>
            <person name="Kuroki Y."/>
            <person name="Lindquist E."/>
            <person name="Lucas S."/>
            <person name="Osoegawa K."/>
            <person name="Pennacchio L.A."/>
            <person name="Salamov A.A."/>
            <person name="Satou Y."/>
            <person name="Sauka-Spengler T."/>
            <person name="Schmutz J."/>
            <person name="Shin-I T."/>
            <person name="Toyoda A."/>
            <person name="Bronner-Fraser M."/>
            <person name="Fujiyama A."/>
            <person name="Holland L.Z."/>
            <person name="Holland P.W.H."/>
            <person name="Satoh N."/>
            <person name="Rokhsar D.S."/>
        </authorList>
    </citation>
    <scope>NUCLEOTIDE SEQUENCE [LARGE SCALE GENOMIC DNA]</scope>
    <source>
        <strain evidence="1">S238N-H82</strain>
        <tissue evidence="1">Testes</tissue>
    </source>
</reference>
<evidence type="ECO:0000313" key="1">
    <source>
        <dbReference type="EMBL" id="EEN63558.1"/>
    </source>
</evidence>
<dbReference type="AlphaFoldDB" id="C3Y889"/>
<dbReference type="InParanoid" id="C3Y889"/>
<accession>C3Y889</accession>
<name>C3Y889_BRAFL</name>
<sequence length="116" mass="13382">MEYDGIRMSSEEICQAERLAAFRRFRDVVVRHIPHQYSSEMEQPLEQPWLGLQFKNDNKSRDMADIHRTIQTNYVPSEVDEDGITHLVQPILLGGDWLLEERAEGNKPALGAVIHP</sequence>
<proteinExistence type="predicted"/>
<organism>
    <name type="scientific">Branchiostoma floridae</name>
    <name type="common">Florida lancelet</name>
    <name type="synonym">Amphioxus</name>
    <dbReference type="NCBI Taxonomy" id="7739"/>
    <lineage>
        <taxon>Eukaryota</taxon>
        <taxon>Metazoa</taxon>
        <taxon>Chordata</taxon>
        <taxon>Cephalochordata</taxon>
        <taxon>Leptocardii</taxon>
        <taxon>Amphioxiformes</taxon>
        <taxon>Branchiostomatidae</taxon>
        <taxon>Branchiostoma</taxon>
    </lineage>
</organism>
<protein>
    <submittedName>
        <fullName evidence="1">Uncharacterized protein</fullName>
    </submittedName>
</protein>